<keyword evidence="1" id="KW-0732">Signal</keyword>
<feature type="signal peptide" evidence="1">
    <location>
        <begin position="1"/>
        <end position="18"/>
    </location>
</feature>
<evidence type="ECO:0000313" key="3">
    <source>
        <dbReference type="EMBL" id="CAF1256449.1"/>
    </source>
</evidence>
<dbReference type="Proteomes" id="UP000663877">
    <property type="component" value="Unassembled WGS sequence"/>
</dbReference>
<sequence length="217" mass="25319">MGFFLLLFITMFYPTVEDQWVSVLNPITFSQNTIEHVLNDGGYAILSAGRNPATWTDLQLNDKTIQKRSEQLVDDIKDTYVYSPVIGVYDGGIETSFFILLHNDSPDDELEDLIQLGKKYNQDSIIYVRKDKPTIEQLIYTSGHYQGRHVEGTGYQKLPFNVTDNYSKIKLCSNITFTFTLNFNFKYMFIDKIRIRTNQLINHHNRNHEANKERCRN</sequence>
<dbReference type="InterPro" id="IPR057548">
    <property type="entry name" value="S-AdoMet_lyase-like"/>
</dbReference>
<organism evidence="2 5">
    <name type="scientific">Adineta steineri</name>
    <dbReference type="NCBI Taxonomy" id="433720"/>
    <lineage>
        <taxon>Eukaryota</taxon>
        <taxon>Metazoa</taxon>
        <taxon>Spiralia</taxon>
        <taxon>Gnathifera</taxon>
        <taxon>Rotifera</taxon>
        <taxon>Eurotatoria</taxon>
        <taxon>Bdelloidea</taxon>
        <taxon>Adinetida</taxon>
        <taxon>Adinetidae</taxon>
        <taxon>Adineta</taxon>
    </lineage>
</organism>
<evidence type="ECO:0000313" key="4">
    <source>
        <dbReference type="Proteomes" id="UP000663832"/>
    </source>
</evidence>
<dbReference type="AlphaFoldDB" id="A0A814EBA2"/>
<keyword evidence="4" id="KW-1185">Reference proteome</keyword>
<evidence type="ECO:0000313" key="5">
    <source>
        <dbReference type="Proteomes" id="UP000663877"/>
    </source>
</evidence>
<protein>
    <submittedName>
        <fullName evidence="2">Uncharacterized protein</fullName>
    </submittedName>
</protein>
<gene>
    <name evidence="2" type="ORF">BJG266_LOCUS13971</name>
    <name evidence="3" type="ORF">QVE165_LOCUS28805</name>
</gene>
<dbReference type="OrthoDB" id="9986282at2759"/>
<name>A0A814EBA2_9BILA</name>
<reference evidence="2" key="1">
    <citation type="submission" date="2021-02" db="EMBL/GenBank/DDBJ databases">
        <authorList>
            <person name="Nowell W R."/>
        </authorList>
    </citation>
    <scope>NUCLEOTIDE SEQUENCE</scope>
</reference>
<feature type="chain" id="PRO_5036224258" evidence="1">
    <location>
        <begin position="19"/>
        <end position="217"/>
    </location>
</feature>
<dbReference type="Pfam" id="PF23780">
    <property type="entry name" value="S-AdoMet_lyase"/>
    <property type="match status" value="1"/>
</dbReference>
<evidence type="ECO:0000313" key="2">
    <source>
        <dbReference type="EMBL" id="CAF0964039.1"/>
    </source>
</evidence>
<dbReference type="EMBL" id="CAJNOI010000057">
    <property type="protein sequence ID" value="CAF0964039.1"/>
    <property type="molecule type" value="Genomic_DNA"/>
</dbReference>
<dbReference type="Proteomes" id="UP000663832">
    <property type="component" value="Unassembled WGS sequence"/>
</dbReference>
<dbReference type="EMBL" id="CAJNOM010000227">
    <property type="protein sequence ID" value="CAF1256449.1"/>
    <property type="molecule type" value="Genomic_DNA"/>
</dbReference>
<accession>A0A814EBA2</accession>
<comment type="caution">
    <text evidence="2">The sequence shown here is derived from an EMBL/GenBank/DDBJ whole genome shotgun (WGS) entry which is preliminary data.</text>
</comment>
<evidence type="ECO:0000256" key="1">
    <source>
        <dbReference type="SAM" id="SignalP"/>
    </source>
</evidence>
<proteinExistence type="predicted"/>